<proteinExistence type="predicted"/>
<feature type="domain" description="CCHC-type" evidence="4">
    <location>
        <begin position="446"/>
        <end position="461"/>
    </location>
</feature>
<dbReference type="GO" id="GO:0008270">
    <property type="term" value="F:zinc ion binding"/>
    <property type="evidence" value="ECO:0007669"/>
    <property type="project" value="UniProtKB-KW"/>
</dbReference>
<feature type="region of interest" description="Disordered" evidence="3">
    <location>
        <begin position="460"/>
        <end position="486"/>
    </location>
</feature>
<protein>
    <recommendedName>
        <fullName evidence="4">CCHC-type domain-containing protein</fullName>
    </recommendedName>
</protein>
<gene>
    <name evidence="5" type="ORF">SPHA_57116</name>
</gene>
<feature type="compositionally biased region" description="Basic and acidic residues" evidence="3">
    <location>
        <begin position="460"/>
        <end position="474"/>
    </location>
</feature>
<feature type="coiled-coil region" evidence="2">
    <location>
        <begin position="153"/>
        <end position="180"/>
    </location>
</feature>
<evidence type="ECO:0000313" key="5">
    <source>
        <dbReference type="EMBL" id="CAE1304533.1"/>
    </source>
</evidence>
<dbReference type="InterPro" id="IPR043502">
    <property type="entry name" value="DNA/RNA_pol_sf"/>
</dbReference>
<organism evidence="5 6">
    <name type="scientific">Acanthosepion pharaonis</name>
    <name type="common">Pharaoh cuttlefish</name>
    <name type="synonym">Sepia pharaonis</name>
    <dbReference type="NCBI Taxonomy" id="158019"/>
    <lineage>
        <taxon>Eukaryota</taxon>
        <taxon>Metazoa</taxon>
        <taxon>Spiralia</taxon>
        <taxon>Lophotrochozoa</taxon>
        <taxon>Mollusca</taxon>
        <taxon>Cephalopoda</taxon>
        <taxon>Coleoidea</taxon>
        <taxon>Decapodiformes</taxon>
        <taxon>Sepiida</taxon>
        <taxon>Sepiina</taxon>
        <taxon>Sepiidae</taxon>
        <taxon>Acanthosepion</taxon>
    </lineage>
</organism>
<dbReference type="InterPro" id="IPR055469">
    <property type="entry name" value="DUF7041"/>
</dbReference>
<keyword evidence="2" id="KW-0175">Coiled coil</keyword>
<dbReference type="Pfam" id="PF23055">
    <property type="entry name" value="DUF7041"/>
    <property type="match status" value="1"/>
</dbReference>
<dbReference type="Gene3D" id="3.10.10.10">
    <property type="entry name" value="HIV Type 1 Reverse Transcriptase, subunit A, domain 1"/>
    <property type="match status" value="1"/>
</dbReference>
<evidence type="ECO:0000256" key="2">
    <source>
        <dbReference type="SAM" id="Coils"/>
    </source>
</evidence>
<evidence type="ECO:0000313" key="6">
    <source>
        <dbReference type="Proteomes" id="UP000597762"/>
    </source>
</evidence>
<dbReference type="OrthoDB" id="6159822at2759"/>
<keyword evidence="1" id="KW-0862">Zinc</keyword>
<dbReference type="SUPFAM" id="SSF57756">
    <property type="entry name" value="Retrovirus zinc finger-like domains"/>
    <property type="match status" value="1"/>
</dbReference>
<dbReference type="PROSITE" id="PS50158">
    <property type="entry name" value="ZF_CCHC"/>
    <property type="match status" value="1"/>
</dbReference>
<comment type="caution">
    <text evidence="5">The sequence shown here is derived from an EMBL/GenBank/DDBJ whole genome shotgun (WGS) entry which is preliminary data.</text>
</comment>
<dbReference type="InterPro" id="IPR036875">
    <property type="entry name" value="Znf_CCHC_sf"/>
</dbReference>
<keyword evidence="1" id="KW-0479">Metal-binding</keyword>
<keyword evidence="1" id="KW-0863">Zinc-finger</keyword>
<accession>A0A812DNC9</accession>
<dbReference type="GO" id="GO:0003676">
    <property type="term" value="F:nucleic acid binding"/>
    <property type="evidence" value="ECO:0007669"/>
    <property type="project" value="InterPro"/>
</dbReference>
<dbReference type="InterPro" id="IPR001878">
    <property type="entry name" value="Znf_CCHC"/>
</dbReference>
<dbReference type="EMBL" id="CAHIKZ030003831">
    <property type="protein sequence ID" value="CAE1304533.1"/>
    <property type="molecule type" value="Genomic_DNA"/>
</dbReference>
<dbReference type="PANTHER" id="PTHR33327">
    <property type="entry name" value="ENDONUCLEASE"/>
    <property type="match status" value="1"/>
</dbReference>
<feature type="region of interest" description="Disordered" evidence="3">
    <location>
        <begin position="421"/>
        <end position="440"/>
    </location>
</feature>
<name>A0A812DNC9_ACAPH</name>
<dbReference type="Proteomes" id="UP000597762">
    <property type="component" value="Unassembled WGS sequence"/>
</dbReference>
<keyword evidence="6" id="KW-1185">Reference proteome</keyword>
<dbReference type="SMART" id="SM00343">
    <property type="entry name" value="ZnF_C2HC"/>
    <property type="match status" value="1"/>
</dbReference>
<dbReference type="SUPFAM" id="SSF56672">
    <property type="entry name" value="DNA/RNA polymerases"/>
    <property type="match status" value="1"/>
</dbReference>
<evidence type="ECO:0000256" key="1">
    <source>
        <dbReference type="PROSITE-ProRule" id="PRU00047"/>
    </source>
</evidence>
<reference evidence="5" key="1">
    <citation type="submission" date="2021-01" db="EMBL/GenBank/DDBJ databases">
        <authorList>
            <person name="Li R."/>
            <person name="Bekaert M."/>
        </authorList>
    </citation>
    <scope>NUCLEOTIDE SEQUENCE</scope>
    <source>
        <strain evidence="5">Farmed</strain>
    </source>
</reference>
<dbReference type="PANTHER" id="PTHR33327:SF3">
    <property type="entry name" value="RNA-DIRECTED DNA POLYMERASE"/>
    <property type="match status" value="1"/>
</dbReference>
<evidence type="ECO:0000259" key="4">
    <source>
        <dbReference type="PROSITE" id="PS50158"/>
    </source>
</evidence>
<evidence type="ECO:0000256" key="3">
    <source>
        <dbReference type="SAM" id="MobiDB-lite"/>
    </source>
</evidence>
<dbReference type="AlphaFoldDB" id="A0A812DNC9"/>
<sequence length="486" mass="55427">MWFAQTEAIFQAKHIHSQTARYTYIVKKLQPEITADVLDLLEAVLTHSPFDIQKEAIIYHTGKLHERRLHDLFNTIQLGDSRPSLRHMKNLLGKNSMSESLFHKLWLDKLPPHTSQILATLHDDLDLSKTAEIADKINDVSTISSVDSPVPTDAAMMDIIEQLKQQLERLSTQRLIDEALRGLHHSFAYIDDLLIASANMGDHARHRQLSDSTTKLSNRRIISQLTSTELRIAVPRDNSLQDILDKFPSLIQPFTYTEPVKHNTVHRIRTTKQPVYSKPRRLAPDKYEIARAEFQHMLNLGIICPSSSPYASPLHMVTKAQQGAWRPCAYKDAVQREGEVIQMQLAEFFTDAIENSFVREDTARAYPTTLTEAFNAAQQSLRLHERLATSREQMWGARGQGDGRYIGPPQNDRGRWRYGGTDHHWGNHTPQRSWTESRPVPGRPGCWGCGRLGHLMRECPRQEGPLRARKETERQSGNAEGPPRGM</sequence>